<evidence type="ECO:0000313" key="10">
    <source>
        <dbReference type="EMBL" id="ROR29745.1"/>
    </source>
</evidence>
<protein>
    <submittedName>
        <fullName evidence="10">Putative negative regulator of RcsB-dependent stress response</fullName>
    </submittedName>
</protein>
<organism evidence="10 11">
    <name type="scientific">Inmirania thermothiophila</name>
    <dbReference type="NCBI Taxonomy" id="1750597"/>
    <lineage>
        <taxon>Bacteria</taxon>
        <taxon>Pseudomonadati</taxon>
        <taxon>Pseudomonadota</taxon>
        <taxon>Gammaproteobacteria</taxon>
        <taxon>Chromatiales</taxon>
        <taxon>Ectothiorhodospiraceae</taxon>
        <taxon>Inmirania</taxon>
    </lineage>
</organism>
<proteinExistence type="predicted"/>
<dbReference type="GO" id="GO:0044877">
    <property type="term" value="F:protein-containing complex binding"/>
    <property type="evidence" value="ECO:0007669"/>
    <property type="project" value="InterPro"/>
</dbReference>
<keyword evidence="11" id="KW-1185">Reference proteome</keyword>
<sequence>MVDGYVSDHERAEAVRKWLRDNGAAVVVGVALGLGALFGYRWWQARAQAHAEAASAAYEQVLAALRAGDAQALEAQVRVLAEGGFEDTAYAALAALAQARARLDAGDAEGAEAALRRVEAEAPWPALRDLARLRLARLRLAAGDAEGAARLLGGVAGGFEAARAELRGDIARARGEREEAVAAYREALAAGAANRGLLRMKLEALGAGAG</sequence>
<name>A0A3N1XSX8_9GAMM</name>
<evidence type="ECO:0000256" key="6">
    <source>
        <dbReference type="ARBA" id="ARBA00023136"/>
    </source>
</evidence>
<feature type="domain" description="Ancillary SecYEG translocon subunit/Cell division coordinator CpoB TPR" evidence="9">
    <location>
        <begin position="16"/>
        <end position="206"/>
    </location>
</feature>
<dbReference type="PIRSF" id="PIRSF006170">
    <property type="entry name" value="YfgM"/>
    <property type="match status" value="1"/>
</dbReference>
<reference evidence="10 11" key="1">
    <citation type="submission" date="2018-11" db="EMBL/GenBank/DDBJ databases">
        <title>Genomic Encyclopedia of Type Strains, Phase IV (KMG-IV): sequencing the most valuable type-strain genomes for metagenomic binning, comparative biology and taxonomic classification.</title>
        <authorList>
            <person name="Goeker M."/>
        </authorList>
    </citation>
    <scope>NUCLEOTIDE SEQUENCE [LARGE SCALE GENOMIC DNA]</scope>
    <source>
        <strain evidence="10 11">DSM 100275</strain>
    </source>
</reference>
<comment type="subcellular location">
    <subcellularLocation>
        <location evidence="2">Cell membrane</location>
    </subcellularLocation>
    <subcellularLocation>
        <location evidence="1">Membrane</location>
        <topology evidence="1">Single-pass membrane protein</topology>
    </subcellularLocation>
</comment>
<evidence type="ECO:0000256" key="8">
    <source>
        <dbReference type="SAM" id="Phobius"/>
    </source>
</evidence>
<dbReference type="RefSeq" id="WP_123402134.1">
    <property type="nucleotide sequence ID" value="NZ_RJVI01000003.1"/>
</dbReference>
<evidence type="ECO:0000256" key="1">
    <source>
        <dbReference type="ARBA" id="ARBA00004167"/>
    </source>
</evidence>
<evidence type="ECO:0000256" key="5">
    <source>
        <dbReference type="ARBA" id="ARBA00022989"/>
    </source>
</evidence>
<dbReference type="PANTHER" id="PTHR38035:SF1">
    <property type="entry name" value="ANCILLARY SECYEG TRANSLOCON SUBUNIT"/>
    <property type="match status" value="1"/>
</dbReference>
<dbReference type="Proteomes" id="UP000276634">
    <property type="component" value="Unassembled WGS sequence"/>
</dbReference>
<dbReference type="InterPro" id="IPR018704">
    <property type="entry name" value="SecYEG/CpoB_TPR"/>
</dbReference>
<dbReference type="GO" id="GO:0005886">
    <property type="term" value="C:plasma membrane"/>
    <property type="evidence" value="ECO:0007669"/>
    <property type="project" value="UniProtKB-SubCell"/>
</dbReference>
<feature type="transmembrane region" description="Helical" evidence="8">
    <location>
        <begin position="23"/>
        <end position="43"/>
    </location>
</feature>
<evidence type="ECO:0000256" key="7">
    <source>
        <dbReference type="ARBA" id="ARBA00023186"/>
    </source>
</evidence>
<dbReference type="EMBL" id="RJVI01000003">
    <property type="protein sequence ID" value="ROR29745.1"/>
    <property type="molecule type" value="Genomic_DNA"/>
</dbReference>
<dbReference type="AlphaFoldDB" id="A0A3N1XSX8"/>
<evidence type="ECO:0000256" key="4">
    <source>
        <dbReference type="ARBA" id="ARBA00022692"/>
    </source>
</evidence>
<keyword evidence="4 8" id="KW-0812">Transmembrane</keyword>
<comment type="caution">
    <text evidence="10">The sequence shown here is derived from an EMBL/GenBank/DDBJ whole genome shotgun (WGS) entry which is preliminary data.</text>
</comment>
<dbReference type="PANTHER" id="PTHR38035">
    <property type="entry name" value="UPF0070 PROTEIN YFGM"/>
    <property type="match status" value="1"/>
</dbReference>
<evidence type="ECO:0000259" key="9">
    <source>
        <dbReference type="Pfam" id="PF09976"/>
    </source>
</evidence>
<dbReference type="InterPro" id="IPR026039">
    <property type="entry name" value="YfgM"/>
</dbReference>
<evidence type="ECO:0000256" key="3">
    <source>
        <dbReference type="ARBA" id="ARBA00022475"/>
    </source>
</evidence>
<keyword evidence="5 8" id="KW-1133">Transmembrane helix</keyword>
<evidence type="ECO:0000256" key="2">
    <source>
        <dbReference type="ARBA" id="ARBA00004236"/>
    </source>
</evidence>
<evidence type="ECO:0000313" key="11">
    <source>
        <dbReference type="Proteomes" id="UP000276634"/>
    </source>
</evidence>
<accession>A0A3N1XSX8</accession>
<keyword evidence="7" id="KW-0143">Chaperone</keyword>
<keyword evidence="6 8" id="KW-0472">Membrane</keyword>
<gene>
    <name evidence="10" type="ORF">EDC57_2422</name>
</gene>
<keyword evidence="3" id="KW-1003">Cell membrane</keyword>
<dbReference type="Pfam" id="PF09976">
    <property type="entry name" value="TPR_21"/>
    <property type="match status" value="1"/>
</dbReference>